<proteinExistence type="inferred from homology"/>
<keyword evidence="5" id="KW-1185">Reference proteome</keyword>
<dbReference type="InterPro" id="IPR010426">
    <property type="entry name" value="MTTB_MeTrfase"/>
</dbReference>
<dbReference type="GO" id="GO:0032259">
    <property type="term" value="P:methylation"/>
    <property type="evidence" value="ECO:0007669"/>
    <property type="project" value="UniProtKB-KW"/>
</dbReference>
<dbReference type="KEGG" id="emt:CPZ25_014370"/>
<dbReference type="Gene3D" id="3.20.20.480">
    <property type="entry name" value="Trimethylamine methyltransferase-like"/>
    <property type="match status" value="1"/>
</dbReference>
<evidence type="ECO:0000256" key="1">
    <source>
        <dbReference type="ARBA" id="ARBA00007137"/>
    </source>
</evidence>
<evidence type="ECO:0000256" key="3">
    <source>
        <dbReference type="ARBA" id="ARBA00022679"/>
    </source>
</evidence>
<protein>
    <recommendedName>
        <fullName evidence="6">Trimethylamine methyltransferase</fullName>
    </recommendedName>
</protein>
<evidence type="ECO:0000313" key="4">
    <source>
        <dbReference type="EMBL" id="QCT72465.1"/>
    </source>
</evidence>
<dbReference type="RefSeq" id="WP_058696103.1">
    <property type="nucleotide sequence ID" value="NZ_CP029487.1"/>
</dbReference>
<organism evidence="4 5">
    <name type="scientific">Eubacterium maltosivorans</name>
    <dbReference type="NCBI Taxonomy" id="2041044"/>
    <lineage>
        <taxon>Bacteria</taxon>
        <taxon>Bacillati</taxon>
        <taxon>Bacillota</taxon>
        <taxon>Clostridia</taxon>
        <taxon>Eubacteriales</taxon>
        <taxon>Eubacteriaceae</taxon>
        <taxon>Eubacterium</taxon>
    </lineage>
</organism>
<dbReference type="Pfam" id="PF06253">
    <property type="entry name" value="MTTB"/>
    <property type="match status" value="1"/>
</dbReference>
<dbReference type="GO" id="GO:0015948">
    <property type="term" value="P:methanogenesis"/>
    <property type="evidence" value="ECO:0007669"/>
    <property type="project" value="InterPro"/>
</dbReference>
<sequence length="480" mass="53674">MKPYEKFISREDVLQIHEATLRIFKESGIAFENDKIIEICKKNGLKTEGYKVFFDEETVEKARQTFPKKFELRLTADENVILGEHAMLRLPIGHPAFYCDENGVIKKMNSDLAIRQFKMNEACNATNSSLVNQAIMFDTNPTEEQMIFGAAAFRYKYSNKYHISAGEYCSGLQPEEAYHRSLQGLELLKRFKGIESGIYAQSGINSLSPLTFDEMPLYRLLAAVENGIPMAVIPCAMPLLTAPASLAGLLAQTNAETLAGMILTQLINPGNPVIYCNVSGGTDMRTLQLCIGSPETALIGYATAAMADFYDVPFRMGGVMGDAKQVDAQAGAESFMMLYATYDCKPDIALHHVGCMGAMNVYSCEKFILDEEVANYVERMLRGIDINEKKLAVEEIVKAGPRGSHIKGRTPKDYREDFYLAQLFNKDDPNNWQNSGGKTIVEVAHEEVERRLKAYTPPVLSKEQEEIIMSYLPEKLKYGI</sequence>
<comment type="similarity">
    <text evidence="1">Belongs to the trimethylamine methyltransferase family.</text>
</comment>
<reference evidence="4 5" key="1">
    <citation type="submission" date="2018-05" db="EMBL/GenBank/DDBJ databases">
        <title>Genome comparison of Eubacterium sp.</title>
        <authorList>
            <person name="Feng Y."/>
            <person name="Sanchez-Andrea I."/>
            <person name="Stams A.J.M."/>
            <person name="De Vos W.M."/>
        </authorList>
    </citation>
    <scope>NUCLEOTIDE SEQUENCE [LARGE SCALE GENOMIC DNA]</scope>
    <source>
        <strain evidence="4 5">YI</strain>
    </source>
</reference>
<accession>A0A4P9CC87</accession>
<dbReference type="EMBL" id="CP029487">
    <property type="protein sequence ID" value="QCT72465.1"/>
    <property type="molecule type" value="Genomic_DNA"/>
</dbReference>
<keyword evidence="3" id="KW-0808">Transferase</keyword>
<name>A0A4P9CC87_EUBML</name>
<evidence type="ECO:0008006" key="6">
    <source>
        <dbReference type="Google" id="ProtNLM"/>
    </source>
</evidence>
<dbReference type="GO" id="GO:0008168">
    <property type="term" value="F:methyltransferase activity"/>
    <property type="evidence" value="ECO:0007669"/>
    <property type="project" value="UniProtKB-KW"/>
</dbReference>
<evidence type="ECO:0000313" key="5">
    <source>
        <dbReference type="Proteomes" id="UP000218387"/>
    </source>
</evidence>
<dbReference type="AlphaFoldDB" id="A0A4P9CC87"/>
<dbReference type="InterPro" id="IPR038601">
    <property type="entry name" value="MttB-like_sf"/>
</dbReference>
<dbReference type="Proteomes" id="UP000218387">
    <property type="component" value="Chromosome"/>
</dbReference>
<evidence type="ECO:0000256" key="2">
    <source>
        <dbReference type="ARBA" id="ARBA00022603"/>
    </source>
</evidence>
<keyword evidence="2" id="KW-0489">Methyltransferase</keyword>
<gene>
    <name evidence="4" type="ORF">CPZ25_014370</name>
</gene>